<dbReference type="EMBL" id="BMAU01021430">
    <property type="protein sequence ID" value="GFY35173.1"/>
    <property type="molecule type" value="Genomic_DNA"/>
</dbReference>
<reference evidence="2" key="1">
    <citation type="submission" date="2020-08" db="EMBL/GenBank/DDBJ databases">
        <title>Multicomponent nature underlies the extraordinary mechanical properties of spider dragline silk.</title>
        <authorList>
            <person name="Kono N."/>
            <person name="Nakamura H."/>
            <person name="Mori M."/>
            <person name="Yoshida Y."/>
            <person name="Ohtoshi R."/>
            <person name="Malay A.D."/>
            <person name="Moran D.A.P."/>
            <person name="Tomita M."/>
            <person name="Numata K."/>
            <person name="Arakawa K."/>
        </authorList>
    </citation>
    <scope>NUCLEOTIDE SEQUENCE</scope>
</reference>
<evidence type="ECO:0000313" key="3">
    <source>
        <dbReference type="Proteomes" id="UP000887159"/>
    </source>
</evidence>
<evidence type="ECO:0000256" key="1">
    <source>
        <dbReference type="SAM" id="MobiDB-lite"/>
    </source>
</evidence>
<proteinExistence type="predicted"/>
<dbReference type="AlphaFoldDB" id="A0A8X6WHK0"/>
<gene>
    <name evidence="2" type="ORF">TNCV_5045481</name>
</gene>
<comment type="caution">
    <text evidence="2">The sequence shown here is derived from an EMBL/GenBank/DDBJ whole genome shotgun (WGS) entry which is preliminary data.</text>
</comment>
<keyword evidence="3" id="KW-1185">Reference proteome</keyword>
<evidence type="ECO:0000313" key="2">
    <source>
        <dbReference type="EMBL" id="GFY35173.1"/>
    </source>
</evidence>
<sequence>MFYIYLSVVVSNPLGAGKPTPSPFDLSAYVTHQVLTFKQLSQGNAPAVRERAGTSKERLYNLHQSHTTQVTASKARQGRLKSPGSTAL</sequence>
<name>A0A8X6WHK0_TRICX</name>
<feature type="region of interest" description="Disordered" evidence="1">
    <location>
        <begin position="64"/>
        <end position="88"/>
    </location>
</feature>
<protein>
    <submittedName>
        <fullName evidence="2">Uncharacterized protein</fullName>
    </submittedName>
</protein>
<feature type="compositionally biased region" description="Polar residues" evidence="1">
    <location>
        <begin position="64"/>
        <end position="74"/>
    </location>
</feature>
<dbReference type="Proteomes" id="UP000887159">
    <property type="component" value="Unassembled WGS sequence"/>
</dbReference>
<organism evidence="2 3">
    <name type="scientific">Trichonephila clavipes</name>
    <name type="common">Golden silk orbweaver</name>
    <name type="synonym">Nephila clavipes</name>
    <dbReference type="NCBI Taxonomy" id="2585209"/>
    <lineage>
        <taxon>Eukaryota</taxon>
        <taxon>Metazoa</taxon>
        <taxon>Ecdysozoa</taxon>
        <taxon>Arthropoda</taxon>
        <taxon>Chelicerata</taxon>
        <taxon>Arachnida</taxon>
        <taxon>Araneae</taxon>
        <taxon>Araneomorphae</taxon>
        <taxon>Entelegynae</taxon>
        <taxon>Araneoidea</taxon>
        <taxon>Nephilidae</taxon>
        <taxon>Trichonephila</taxon>
    </lineage>
</organism>
<accession>A0A8X6WHK0</accession>